<dbReference type="Proteomes" id="UP000676336">
    <property type="component" value="Unassembled WGS sequence"/>
</dbReference>
<protein>
    <submittedName>
        <fullName evidence="1">Uncharacterized protein</fullName>
    </submittedName>
</protein>
<dbReference type="EMBL" id="CAJOBI010031394">
    <property type="protein sequence ID" value="CAF4274501.1"/>
    <property type="molecule type" value="Genomic_DNA"/>
</dbReference>
<sequence>LELAGHPDYQLRDESYDIRLQQIQTGSMLNDLRSHQNARLDNAIQVRIQNLDSLYDTMKATHDRWIQNLEKYRQDCPLLKLFSNR</sequence>
<proteinExistence type="predicted"/>
<evidence type="ECO:0000313" key="1">
    <source>
        <dbReference type="EMBL" id="CAF4274501.1"/>
    </source>
</evidence>
<gene>
    <name evidence="1" type="ORF">SMN809_LOCUS24979</name>
</gene>
<comment type="caution">
    <text evidence="1">The sequence shown here is derived from an EMBL/GenBank/DDBJ whole genome shotgun (WGS) entry which is preliminary data.</text>
</comment>
<accession>A0A8S2TQA6</accession>
<feature type="non-terminal residue" evidence="1">
    <location>
        <position position="1"/>
    </location>
</feature>
<evidence type="ECO:0000313" key="2">
    <source>
        <dbReference type="Proteomes" id="UP000676336"/>
    </source>
</evidence>
<dbReference type="AlphaFoldDB" id="A0A8S2TQA6"/>
<name>A0A8S2TQA6_9BILA</name>
<feature type="non-terminal residue" evidence="1">
    <location>
        <position position="85"/>
    </location>
</feature>
<organism evidence="1 2">
    <name type="scientific">Rotaria magnacalcarata</name>
    <dbReference type="NCBI Taxonomy" id="392030"/>
    <lineage>
        <taxon>Eukaryota</taxon>
        <taxon>Metazoa</taxon>
        <taxon>Spiralia</taxon>
        <taxon>Gnathifera</taxon>
        <taxon>Rotifera</taxon>
        <taxon>Eurotatoria</taxon>
        <taxon>Bdelloidea</taxon>
        <taxon>Philodinida</taxon>
        <taxon>Philodinidae</taxon>
        <taxon>Rotaria</taxon>
    </lineage>
</organism>
<reference evidence="1" key="1">
    <citation type="submission" date="2021-02" db="EMBL/GenBank/DDBJ databases">
        <authorList>
            <person name="Nowell W R."/>
        </authorList>
    </citation>
    <scope>NUCLEOTIDE SEQUENCE</scope>
</reference>